<evidence type="ECO:0000313" key="2">
    <source>
        <dbReference type="EMBL" id="KLU92344.1"/>
    </source>
</evidence>
<reference evidence="2" key="3">
    <citation type="submission" date="2011-03" db="EMBL/GenBank/DDBJ databases">
        <title>Annotation of Magnaporthe poae ATCC 64411.</title>
        <authorList>
            <person name="Ma L.-J."/>
            <person name="Dead R."/>
            <person name="Young S.K."/>
            <person name="Zeng Q."/>
            <person name="Gargeya S."/>
            <person name="Fitzgerald M."/>
            <person name="Haas B."/>
            <person name="Abouelleil A."/>
            <person name="Alvarado L."/>
            <person name="Arachchi H.M."/>
            <person name="Berlin A."/>
            <person name="Brown A."/>
            <person name="Chapman S.B."/>
            <person name="Chen Z."/>
            <person name="Dunbar C."/>
            <person name="Freedman E."/>
            <person name="Gearin G."/>
            <person name="Gellesch M."/>
            <person name="Goldberg J."/>
            <person name="Griggs A."/>
            <person name="Gujja S."/>
            <person name="Heiman D."/>
            <person name="Howarth C."/>
            <person name="Larson L."/>
            <person name="Lui A."/>
            <person name="MacDonald P.J.P."/>
            <person name="Mehta T."/>
            <person name="Montmayeur A."/>
            <person name="Murphy C."/>
            <person name="Neiman D."/>
            <person name="Pearson M."/>
            <person name="Priest M."/>
            <person name="Roberts A."/>
            <person name="Saif S."/>
            <person name="Shea T."/>
            <person name="Shenoy N."/>
            <person name="Sisk P."/>
            <person name="Stolte C."/>
            <person name="Sykes S."/>
            <person name="Yandava C."/>
            <person name="Wortman J."/>
            <person name="Nusbaum C."/>
            <person name="Birren B."/>
        </authorList>
    </citation>
    <scope>NUCLEOTIDE SEQUENCE</scope>
    <source>
        <strain evidence="2">ATCC 64411</strain>
    </source>
</reference>
<evidence type="ECO:0000313" key="3">
    <source>
        <dbReference type="EnsemblFungi" id="MAPG_11290T0"/>
    </source>
</evidence>
<feature type="chain" id="PRO_5009386015" evidence="1">
    <location>
        <begin position="32"/>
        <end position="83"/>
    </location>
</feature>
<keyword evidence="4" id="KW-1185">Reference proteome</keyword>
<proteinExistence type="predicted"/>
<accession>A0A0C4EEV8</accession>
<protein>
    <submittedName>
        <fullName evidence="2 3">Uncharacterized protein</fullName>
    </submittedName>
</protein>
<reference evidence="2" key="1">
    <citation type="submission" date="2010-05" db="EMBL/GenBank/DDBJ databases">
        <title>The Genome Sequence of Magnaporthe poae strain ATCC 64411.</title>
        <authorList>
            <consortium name="The Broad Institute Genome Sequencing Platform"/>
            <consortium name="Broad Institute Genome Sequencing Center for Infectious Disease"/>
            <person name="Ma L.-J."/>
            <person name="Dead R."/>
            <person name="Young S."/>
            <person name="Zeng Q."/>
            <person name="Koehrsen M."/>
            <person name="Alvarado L."/>
            <person name="Berlin A."/>
            <person name="Chapman S.B."/>
            <person name="Chen Z."/>
            <person name="Freedman E."/>
            <person name="Gellesch M."/>
            <person name="Goldberg J."/>
            <person name="Griggs A."/>
            <person name="Gujja S."/>
            <person name="Heilman E.R."/>
            <person name="Heiman D."/>
            <person name="Hepburn T."/>
            <person name="Howarth C."/>
            <person name="Jen D."/>
            <person name="Larson L."/>
            <person name="Mehta T."/>
            <person name="Neiman D."/>
            <person name="Pearson M."/>
            <person name="Roberts A."/>
            <person name="Saif S."/>
            <person name="Shea T."/>
            <person name="Shenoy N."/>
            <person name="Sisk P."/>
            <person name="Stolte C."/>
            <person name="Sykes S."/>
            <person name="Walk T."/>
            <person name="White J."/>
            <person name="Yandava C."/>
            <person name="Haas B."/>
            <person name="Nusbaum C."/>
            <person name="Birren B."/>
        </authorList>
    </citation>
    <scope>NUCLEOTIDE SEQUENCE</scope>
    <source>
        <strain evidence="2">ATCC 64411</strain>
    </source>
</reference>
<dbReference type="EnsemblFungi" id="MAPG_11290T0">
    <property type="protein sequence ID" value="MAPG_11290T0"/>
    <property type="gene ID" value="MAPG_11290"/>
</dbReference>
<feature type="signal peptide" evidence="1">
    <location>
        <begin position="1"/>
        <end position="31"/>
    </location>
</feature>
<reference evidence="4" key="2">
    <citation type="submission" date="2010-05" db="EMBL/GenBank/DDBJ databases">
        <title>The genome sequence of Magnaporthe poae strain ATCC 64411.</title>
        <authorList>
            <person name="Ma L.-J."/>
            <person name="Dead R."/>
            <person name="Young S."/>
            <person name="Zeng Q."/>
            <person name="Koehrsen M."/>
            <person name="Alvarado L."/>
            <person name="Berlin A."/>
            <person name="Chapman S.B."/>
            <person name="Chen Z."/>
            <person name="Freedman E."/>
            <person name="Gellesch M."/>
            <person name="Goldberg J."/>
            <person name="Griggs A."/>
            <person name="Gujja S."/>
            <person name="Heilman E.R."/>
            <person name="Heiman D."/>
            <person name="Hepburn T."/>
            <person name="Howarth C."/>
            <person name="Jen D."/>
            <person name="Larson L."/>
            <person name="Mehta T."/>
            <person name="Neiman D."/>
            <person name="Pearson M."/>
            <person name="Roberts A."/>
            <person name="Saif S."/>
            <person name="Shea T."/>
            <person name="Shenoy N."/>
            <person name="Sisk P."/>
            <person name="Stolte C."/>
            <person name="Sykes S."/>
            <person name="Walk T."/>
            <person name="White J."/>
            <person name="Yandava C."/>
            <person name="Haas B."/>
            <person name="Nusbaum C."/>
            <person name="Birren B."/>
        </authorList>
    </citation>
    <scope>NUCLEOTIDE SEQUENCE [LARGE SCALE GENOMIC DNA]</scope>
    <source>
        <strain evidence="4">ATCC 64411 / 73-15</strain>
    </source>
</reference>
<dbReference type="AlphaFoldDB" id="A0A0C4EEV8"/>
<evidence type="ECO:0000313" key="4">
    <source>
        <dbReference type="Proteomes" id="UP000011715"/>
    </source>
</evidence>
<dbReference type="EMBL" id="ADBL01002781">
    <property type="status" value="NOT_ANNOTATED_CDS"/>
    <property type="molecule type" value="Genomic_DNA"/>
</dbReference>
<sequence>MIHKVHGLGVALDVETAVCLALATITSQVAAAPLPKGKCTDANPCRTTVVVQPKKEVNAGMIWFPGAPGSKHVIDDALGKIFG</sequence>
<reference evidence="3" key="4">
    <citation type="journal article" date="2015" name="G3 (Bethesda)">
        <title>Genome sequences of three phytopathogenic species of the Magnaporthaceae family of fungi.</title>
        <authorList>
            <person name="Okagaki L.H."/>
            <person name="Nunes C.C."/>
            <person name="Sailsbery J."/>
            <person name="Clay B."/>
            <person name="Brown D."/>
            <person name="John T."/>
            <person name="Oh Y."/>
            <person name="Young N."/>
            <person name="Fitzgerald M."/>
            <person name="Haas B.J."/>
            <person name="Zeng Q."/>
            <person name="Young S."/>
            <person name="Adiconis X."/>
            <person name="Fan L."/>
            <person name="Levin J.Z."/>
            <person name="Mitchell T.K."/>
            <person name="Okubara P.A."/>
            <person name="Farman M.L."/>
            <person name="Kohn L.M."/>
            <person name="Birren B."/>
            <person name="Ma L.-J."/>
            <person name="Dean R.A."/>
        </authorList>
    </citation>
    <scope>NUCLEOTIDE SEQUENCE</scope>
    <source>
        <strain evidence="3">ATCC 64411 / 73-15</strain>
    </source>
</reference>
<dbReference type="EMBL" id="GL876980">
    <property type="protein sequence ID" value="KLU92344.1"/>
    <property type="molecule type" value="Genomic_DNA"/>
</dbReference>
<dbReference type="Proteomes" id="UP000011715">
    <property type="component" value="Unassembled WGS sequence"/>
</dbReference>
<evidence type="ECO:0000256" key="1">
    <source>
        <dbReference type="SAM" id="SignalP"/>
    </source>
</evidence>
<keyword evidence="1" id="KW-0732">Signal</keyword>
<organism evidence="3 4">
    <name type="scientific">Magnaporthiopsis poae (strain ATCC 64411 / 73-15)</name>
    <name type="common">Kentucky bluegrass fungus</name>
    <name type="synonym">Magnaporthe poae</name>
    <dbReference type="NCBI Taxonomy" id="644358"/>
    <lineage>
        <taxon>Eukaryota</taxon>
        <taxon>Fungi</taxon>
        <taxon>Dikarya</taxon>
        <taxon>Ascomycota</taxon>
        <taxon>Pezizomycotina</taxon>
        <taxon>Sordariomycetes</taxon>
        <taxon>Sordariomycetidae</taxon>
        <taxon>Magnaporthales</taxon>
        <taxon>Magnaporthaceae</taxon>
        <taxon>Magnaporthiopsis</taxon>
    </lineage>
</organism>
<reference evidence="3" key="5">
    <citation type="submission" date="2015-06" db="UniProtKB">
        <authorList>
            <consortium name="EnsemblFungi"/>
        </authorList>
    </citation>
    <scope>IDENTIFICATION</scope>
    <source>
        <strain evidence="3">ATCC 64411</strain>
    </source>
</reference>
<gene>
    <name evidence="2" type="ORF">MAPG_11290</name>
</gene>
<name>A0A0C4EEV8_MAGP6</name>
<dbReference type="VEuPathDB" id="FungiDB:MAPG_11290"/>